<evidence type="ECO:0000256" key="3">
    <source>
        <dbReference type="ARBA" id="ARBA00023082"/>
    </source>
</evidence>
<dbReference type="PANTHER" id="PTHR43133:SF63">
    <property type="entry name" value="RNA POLYMERASE SIGMA FACTOR FECI-RELATED"/>
    <property type="match status" value="1"/>
</dbReference>
<dbReference type="InterPro" id="IPR013325">
    <property type="entry name" value="RNA_pol_sigma_r2"/>
</dbReference>
<name>A0ABS1RT13_RHOSU</name>
<dbReference type="SUPFAM" id="SSF88946">
    <property type="entry name" value="Sigma2 domain of RNA polymerase sigma factors"/>
    <property type="match status" value="1"/>
</dbReference>
<accession>A0ABS1RT13</accession>
<dbReference type="RefSeq" id="WP_202249179.1">
    <property type="nucleotide sequence ID" value="NZ_JAESJJ010000012.1"/>
</dbReference>
<dbReference type="InterPro" id="IPR014284">
    <property type="entry name" value="RNA_pol_sigma-70_dom"/>
</dbReference>
<dbReference type="InterPro" id="IPR007627">
    <property type="entry name" value="RNA_pol_sigma70_r2"/>
</dbReference>
<comment type="caution">
    <text evidence="7">The sequence shown here is derived from an EMBL/GenBank/DDBJ whole genome shotgun (WGS) entry which is preliminary data.</text>
</comment>
<dbReference type="SUPFAM" id="SSF88659">
    <property type="entry name" value="Sigma3 and sigma4 domains of RNA polymerase sigma factors"/>
    <property type="match status" value="1"/>
</dbReference>
<evidence type="ECO:0000313" key="8">
    <source>
        <dbReference type="Proteomes" id="UP000604473"/>
    </source>
</evidence>
<sequence>MTADCKDIAALYVTEHDRLERQIGRRVGCRNTASDLVHDIFLRLWERATDRNGDSRAYLTRCARNAAIDHIRAERTRSDAAGSILAEQYGQAPARPEEILAARQDLRSLDQVLADLPKRTRHIFILNRVHGGTLSEIASVMGVSRRTAPLLRTKPAPSRPVRISGRIRR</sequence>
<comment type="similarity">
    <text evidence="1">Belongs to the sigma-70 factor family. ECF subfamily.</text>
</comment>
<gene>
    <name evidence="7" type="ORF">JMM60_10470</name>
</gene>
<keyword evidence="8" id="KW-1185">Reference proteome</keyword>
<dbReference type="InterPro" id="IPR039425">
    <property type="entry name" value="RNA_pol_sigma-70-like"/>
</dbReference>
<keyword evidence="3" id="KW-0731">Sigma factor</keyword>
<dbReference type="InterPro" id="IPR036388">
    <property type="entry name" value="WH-like_DNA-bd_sf"/>
</dbReference>
<evidence type="ECO:0000259" key="5">
    <source>
        <dbReference type="Pfam" id="PF04542"/>
    </source>
</evidence>
<organism evidence="7 8">
    <name type="scientific">Rhodovulum sulfidophilum</name>
    <name type="common">Rhodobacter sulfidophilus</name>
    <dbReference type="NCBI Taxonomy" id="35806"/>
    <lineage>
        <taxon>Bacteria</taxon>
        <taxon>Pseudomonadati</taxon>
        <taxon>Pseudomonadota</taxon>
        <taxon>Alphaproteobacteria</taxon>
        <taxon>Rhodobacterales</taxon>
        <taxon>Paracoccaceae</taxon>
        <taxon>Rhodovulum</taxon>
    </lineage>
</organism>
<feature type="domain" description="RNA polymerase sigma-70 region 2" evidence="5">
    <location>
        <begin position="11"/>
        <end position="75"/>
    </location>
</feature>
<evidence type="ECO:0000256" key="2">
    <source>
        <dbReference type="ARBA" id="ARBA00023015"/>
    </source>
</evidence>
<evidence type="ECO:0000313" key="7">
    <source>
        <dbReference type="EMBL" id="MBL3609216.1"/>
    </source>
</evidence>
<dbReference type="Pfam" id="PF04542">
    <property type="entry name" value="Sigma70_r2"/>
    <property type="match status" value="1"/>
</dbReference>
<protein>
    <submittedName>
        <fullName evidence="7">Sigma-70 family RNA polymerase sigma factor</fullName>
    </submittedName>
</protein>
<dbReference type="Pfam" id="PF08281">
    <property type="entry name" value="Sigma70_r4_2"/>
    <property type="match status" value="1"/>
</dbReference>
<dbReference type="NCBIfam" id="TIGR02937">
    <property type="entry name" value="sigma70-ECF"/>
    <property type="match status" value="1"/>
</dbReference>
<keyword evidence="4" id="KW-0804">Transcription</keyword>
<dbReference type="InterPro" id="IPR013249">
    <property type="entry name" value="RNA_pol_sigma70_r4_t2"/>
</dbReference>
<evidence type="ECO:0000259" key="6">
    <source>
        <dbReference type="Pfam" id="PF08281"/>
    </source>
</evidence>
<reference evidence="7 8" key="1">
    <citation type="submission" date="2021-01" db="EMBL/GenBank/DDBJ databases">
        <title>Draft genomes of Rhodovulum sulfidophilum.</title>
        <authorList>
            <person name="Guzman M.S."/>
        </authorList>
    </citation>
    <scope>NUCLEOTIDE SEQUENCE [LARGE SCALE GENOMIC DNA]</scope>
    <source>
        <strain evidence="7 8">AB35</strain>
    </source>
</reference>
<keyword evidence="2" id="KW-0805">Transcription regulation</keyword>
<dbReference type="EMBL" id="JAESJJ010000012">
    <property type="protein sequence ID" value="MBL3609216.1"/>
    <property type="molecule type" value="Genomic_DNA"/>
</dbReference>
<dbReference type="Gene3D" id="1.10.10.10">
    <property type="entry name" value="Winged helix-like DNA-binding domain superfamily/Winged helix DNA-binding domain"/>
    <property type="match status" value="1"/>
</dbReference>
<dbReference type="InterPro" id="IPR013324">
    <property type="entry name" value="RNA_pol_sigma_r3/r4-like"/>
</dbReference>
<dbReference type="PANTHER" id="PTHR43133">
    <property type="entry name" value="RNA POLYMERASE ECF-TYPE SIGMA FACTO"/>
    <property type="match status" value="1"/>
</dbReference>
<evidence type="ECO:0000256" key="1">
    <source>
        <dbReference type="ARBA" id="ARBA00010641"/>
    </source>
</evidence>
<feature type="domain" description="RNA polymerase sigma factor 70 region 4 type 2" evidence="6">
    <location>
        <begin position="107"/>
        <end position="147"/>
    </location>
</feature>
<dbReference type="Proteomes" id="UP000604473">
    <property type="component" value="Unassembled WGS sequence"/>
</dbReference>
<evidence type="ECO:0000256" key="4">
    <source>
        <dbReference type="ARBA" id="ARBA00023163"/>
    </source>
</evidence>
<dbReference type="Gene3D" id="1.10.1740.10">
    <property type="match status" value="1"/>
</dbReference>
<proteinExistence type="inferred from homology"/>